<reference evidence="1" key="1">
    <citation type="submission" date="2020-05" db="UniProtKB">
        <authorList>
            <consortium name="EnsemblMetazoa"/>
        </authorList>
    </citation>
    <scope>IDENTIFICATION</scope>
    <source>
        <strain evidence="1">SANGQUA</strain>
    </source>
</reference>
<accession>A0A182XQQ2</accession>
<dbReference type="EnsemblMetazoa" id="AQUA014189-RA">
    <property type="protein sequence ID" value="AQUA014189-PA"/>
    <property type="gene ID" value="AQUA014189"/>
</dbReference>
<protein>
    <submittedName>
        <fullName evidence="1">Uncharacterized protein</fullName>
    </submittedName>
</protein>
<keyword evidence="2" id="KW-1185">Reference proteome</keyword>
<dbReference type="AlphaFoldDB" id="A0A182XQQ2"/>
<name>A0A182XQQ2_ANOQN</name>
<evidence type="ECO:0000313" key="1">
    <source>
        <dbReference type="EnsemblMetazoa" id="AQUA014189-PA"/>
    </source>
</evidence>
<sequence>MMRRESLVKCTTHSHTHSRTTHFRLQLFKLAISRDSSDQSRDPSLQTHLGLLFAS</sequence>
<organism evidence="1 2">
    <name type="scientific">Anopheles quadriannulatus</name>
    <name type="common">Mosquito</name>
    <dbReference type="NCBI Taxonomy" id="34691"/>
    <lineage>
        <taxon>Eukaryota</taxon>
        <taxon>Metazoa</taxon>
        <taxon>Ecdysozoa</taxon>
        <taxon>Arthropoda</taxon>
        <taxon>Hexapoda</taxon>
        <taxon>Insecta</taxon>
        <taxon>Pterygota</taxon>
        <taxon>Neoptera</taxon>
        <taxon>Endopterygota</taxon>
        <taxon>Diptera</taxon>
        <taxon>Nematocera</taxon>
        <taxon>Culicoidea</taxon>
        <taxon>Culicidae</taxon>
        <taxon>Anophelinae</taxon>
        <taxon>Anopheles</taxon>
    </lineage>
</organism>
<proteinExistence type="predicted"/>
<evidence type="ECO:0000313" key="2">
    <source>
        <dbReference type="Proteomes" id="UP000076407"/>
    </source>
</evidence>
<dbReference type="Proteomes" id="UP000076407">
    <property type="component" value="Unassembled WGS sequence"/>
</dbReference>